<dbReference type="GeneID" id="39869494"/>
<dbReference type="RefSeq" id="XP_028862266.1">
    <property type="nucleotide sequence ID" value="XM_029005704.1"/>
</dbReference>
<dbReference type="OrthoDB" id="385643at2759"/>
<feature type="compositionally biased region" description="Basic and acidic residues" evidence="1">
    <location>
        <begin position="509"/>
        <end position="523"/>
    </location>
</feature>
<gene>
    <name evidence="3" type="primary">PmUG01_10049400</name>
    <name evidence="3" type="ORF">PMUG01_10049400</name>
</gene>
<proteinExistence type="predicted"/>
<dbReference type="EMBL" id="LT594631">
    <property type="protein sequence ID" value="SCN45282.1"/>
    <property type="molecule type" value="Genomic_DNA"/>
</dbReference>
<evidence type="ECO:0000256" key="1">
    <source>
        <dbReference type="SAM" id="MobiDB-lite"/>
    </source>
</evidence>
<keyword evidence="4" id="KW-1185">Reference proteome</keyword>
<dbReference type="KEGG" id="pmal:PMUG01_10049400"/>
<feature type="compositionally biased region" description="Basic and acidic residues" evidence="1">
    <location>
        <begin position="575"/>
        <end position="588"/>
    </location>
</feature>
<feature type="transmembrane region" description="Helical" evidence="2">
    <location>
        <begin position="684"/>
        <end position="702"/>
    </location>
</feature>
<feature type="region of interest" description="Disordered" evidence="1">
    <location>
        <begin position="425"/>
        <end position="523"/>
    </location>
</feature>
<feature type="compositionally biased region" description="Acidic residues" evidence="1">
    <location>
        <begin position="498"/>
        <end position="508"/>
    </location>
</feature>
<reference evidence="3 4" key="1">
    <citation type="submission" date="2016-06" db="EMBL/GenBank/DDBJ databases">
        <authorList>
            <consortium name="Pathogen Informatics"/>
        </authorList>
    </citation>
    <scope>NUCLEOTIDE SEQUENCE [LARGE SCALE GENOMIC DNA]</scope>
</reference>
<feature type="compositionally biased region" description="Basic and acidic residues" evidence="1">
    <location>
        <begin position="442"/>
        <end position="458"/>
    </location>
</feature>
<keyword evidence="2" id="KW-1133">Transmembrane helix</keyword>
<dbReference type="OMA" id="IMKHAND"/>
<name>A0A1D3RJE7_PLAMA</name>
<sequence length="748" mass="88442">MTKKKYNSTIIESYQRSYQIDRNSIIKKDSEDLKKYHMEDKTNKIFFIFIKVITVVLICSSNYDDEATNDGKSWFKKTNLNNELNVRCNRKLTEGISDIEKRYEYINEQLERLLKYDDNSLLKNLKRLKNNSTFKNESCESLENDHFKDSYNNKSMNKDNLENRHILDNNNKKSSKTSKYYGKYDDISSEFLKYKKISDDEFNKSKSGDQFKEGISVMGKNNIKLVNQDNALRYYKEFKNQKGKSKMDNDFENKFKRTKHNEDDDTEDYEFRHNDNSVWEVEPLKHYDEFKSQVDESKFDEDFKNQFGEKKHKENVKNLSYNFENNDEFGSEFDTLNDNENSKKQFDEFKYSLDDIRNHNELIENGSSPKTLDESQCDIDFSAEYKTIMKHANDDDKRHDAVNYYKEFKKEVDNSILEEGFKNNVGRIRPDNKDSIQLNKHKSNDNDKNQPNKSKTYDNEENGSNNSQFNDNDRNKYNKPQTDNTINRQCDRLRDDINYEDGIDASEADSEKPSTELKKDDVSEKRYEALECTETDFNDLYDSLKYEDGELENLQSTLKNYNNSDKQPDHLMKSAKLKNEGKTVKTSDHLNSPKRSGNSYNIIIRGDTKRGKRIKEPMYEEDKNCKFKKKKKILVLRAYDFIKKLDSNFELQFIYLLKRHKPSDLFLVKGETGITKILYYLSKYKIIIPIFVLPFVAGAPLVTGNKELAFGLICVLIVILIYYNIKLLKCHRIKRILKKFSKSNNFKI</sequence>
<accession>A0A1D3RJE7</accession>
<protein>
    <recommendedName>
        <fullName evidence="5">Pv-fam-d protein</fullName>
    </recommendedName>
</protein>
<feature type="region of interest" description="Disordered" evidence="1">
    <location>
        <begin position="575"/>
        <end position="597"/>
    </location>
</feature>
<evidence type="ECO:0000313" key="3">
    <source>
        <dbReference type="EMBL" id="SCN45282.1"/>
    </source>
</evidence>
<dbReference type="Proteomes" id="UP000219813">
    <property type="component" value="Chromosome 10"/>
</dbReference>
<evidence type="ECO:0000256" key="2">
    <source>
        <dbReference type="SAM" id="Phobius"/>
    </source>
</evidence>
<keyword evidence="2" id="KW-0812">Transmembrane</keyword>
<keyword evidence="2" id="KW-0472">Membrane</keyword>
<dbReference type="AlphaFoldDB" id="A0A1D3RJE7"/>
<feature type="transmembrane region" description="Helical" evidence="2">
    <location>
        <begin position="708"/>
        <end position="725"/>
    </location>
</feature>
<evidence type="ECO:0008006" key="5">
    <source>
        <dbReference type="Google" id="ProtNLM"/>
    </source>
</evidence>
<evidence type="ECO:0000313" key="4">
    <source>
        <dbReference type="Proteomes" id="UP000219813"/>
    </source>
</evidence>
<dbReference type="VEuPathDB" id="PlasmoDB:PmUG01_10049400"/>
<organism evidence="3 4">
    <name type="scientific">Plasmodium malariae</name>
    <dbReference type="NCBI Taxonomy" id="5858"/>
    <lineage>
        <taxon>Eukaryota</taxon>
        <taxon>Sar</taxon>
        <taxon>Alveolata</taxon>
        <taxon>Apicomplexa</taxon>
        <taxon>Aconoidasida</taxon>
        <taxon>Haemosporida</taxon>
        <taxon>Plasmodiidae</taxon>
        <taxon>Plasmodium</taxon>
        <taxon>Plasmodium (Plasmodium)</taxon>
    </lineage>
</organism>
<feature type="compositionally biased region" description="Polar residues" evidence="1">
    <location>
        <begin position="478"/>
        <end position="488"/>
    </location>
</feature>